<dbReference type="InterPro" id="IPR037121">
    <property type="entry name" value="Ribosomal_bL25_C"/>
</dbReference>
<evidence type="ECO:0000259" key="8">
    <source>
        <dbReference type="Pfam" id="PF14693"/>
    </source>
</evidence>
<dbReference type="SUPFAM" id="SSF50715">
    <property type="entry name" value="Ribosomal protein L25-like"/>
    <property type="match status" value="1"/>
</dbReference>
<proteinExistence type="inferred from homology"/>
<reference evidence="10" key="1">
    <citation type="journal article" date="2019" name="Int. J. Syst. Evol. Microbiol.">
        <title>The Global Catalogue of Microorganisms (GCM) 10K type strain sequencing project: providing services to taxonomists for standard genome sequencing and annotation.</title>
        <authorList>
            <consortium name="The Broad Institute Genomics Platform"/>
            <consortium name="The Broad Institute Genome Sequencing Center for Infectious Disease"/>
            <person name="Wu L."/>
            <person name="Ma J."/>
        </authorList>
    </citation>
    <scope>NUCLEOTIDE SEQUENCE [LARGE SCALE GENOMIC DNA]</scope>
    <source>
        <strain evidence="10">CCUG 59189</strain>
    </source>
</reference>
<dbReference type="EMBL" id="JBHTLM010000007">
    <property type="protein sequence ID" value="MFD1177002.1"/>
    <property type="molecule type" value="Genomic_DNA"/>
</dbReference>
<comment type="subunit">
    <text evidence="5">Part of the 50S ribosomal subunit; part of the 5S rRNA/L5/L18/L25 subcomplex. Contacts the 5S rRNA. Binds to the 5S rRNA independently of L5 and L18.</text>
</comment>
<keyword evidence="2 5" id="KW-0694">RNA-binding</keyword>
<dbReference type="NCBIfam" id="TIGR00731">
    <property type="entry name" value="bL25_bact_ctc"/>
    <property type="match status" value="1"/>
</dbReference>
<feature type="region of interest" description="Disordered" evidence="6">
    <location>
        <begin position="190"/>
        <end position="213"/>
    </location>
</feature>
<accession>A0ABW3RXI1</accession>
<evidence type="ECO:0000256" key="3">
    <source>
        <dbReference type="ARBA" id="ARBA00022980"/>
    </source>
</evidence>
<evidence type="ECO:0000256" key="4">
    <source>
        <dbReference type="ARBA" id="ARBA00023274"/>
    </source>
</evidence>
<keyword evidence="10" id="KW-1185">Reference proteome</keyword>
<protein>
    <recommendedName>
        <fullName evidence="5">Large ribosomal subunit protein bL25</fullName>
    </recommendedName>
    <alternativeName>
        <fullName evidence="5">General stress protein CTC</fullName>
    </alternativeName>
</protein>
<dbReference type="PANTHER" id="PTHR33284:SF1">
    <property type="entry name" value="RIBOSOMAL PROTEIN L25_GLN-TRNA SYNTHETASE, ANTI-CODON-BINDING DOMAIN-CONTAINING PROTEIN"/>
    <property type="match status" value="1"/>
</dbReference>
<dbReference type="InterPro" id="IPR001021">
    <property type="entry name" value="Ribosomal_bL25_long"/>
</dbReference>
<dbReference type="Proteomes" id="UP001597262">
    <property type="component" value="Unassembled WGS sequence"/>
</dbReference>
<feature type="compositionally biased region" description="Low complexity" evidence="6">
    <location>
        <begin position="194"/>
        <end position="213"/>
    </location>
</feature>
<dbReference type="Pfam" id="PF01386">
    <property type="entry name" value="Ribosomal_L25p"/>
    <property type="match status" value="1"/>
</dbReference>
<dbReference type="CDD" id="cd00495">
    <property type="entry name" value="Ribosomal_L25_TL5_CTC"/>
    <property type="match status" value="1"/>
</dbReference>
<evidence type="ECO:0000256" key="1">
    <source>
        <dbReference type="ARBA" id="ARBA00022730"/>
    </source>
</evidence>
<keyword evidence="3 5" id="KW-0689">Ribosomal protein</keyword>
<feature type="domain" description="Large ribosomal subunit protein bL25 L25" evidence="7">
    <location>
        <begin position="10"/>
        <end position="94"/>
    </location>
</feature>
<organism evidence="9 10">
    <name type="scientific">Paenibacillus puldeungensis</name>
    <dbReference type="NCBI Taxonomy" id="696536"/>
    <lineage>
        <taxon>Bacteria</taxon>
        <taxon>Bacillati</taxon>
        <taxon>Bacillota</taxon>
        <taxon>Bacilli</taxon>
        <taxon>Bacillales</taxon>
        <taxon>Paenibacillaceae</taxon>
        <taxon>Paenibacillus</taxon>
    </lineage>
</organism>
<dbReference type="HAMAP" id="MF_01334">
    <property type="entry name" value="Ribosomal_bL25_CTC"/>
    <property type="match status" value="1"/>
</dbReference>
<dbReference type="GO" id="GO:0005840">
    <property type="term" value="C:ribosome"/>
    <property type="evidence" value="ECO:0007669"/>
    <property type="project" value="UniProtKB-KW"/>
</dbReference>
<dbReference type="Pfam" id="PF14693">
    <property type="entry name" value="Ribosomal_TL5_C"/>
    <property type="match status" value="1"/>
</dbReference>
<evidence type="ECO:0000259" key="7">
    <source>
        <dbReference type="Pfam" id="PF01386"/>
    </source>
</evidence>
<name>A0ABW3RXI1_9BACL</name>
<comment type="caution">
    <text evidence="9">The sequence shown here is derived from an EMBL/GenBank/DDBJ whole genome shotgun (WGS) entry which is preliminary data.</text>
</comment>
<dbReference type="InterPro" id="IPR020056">
    <property type="entry name" value="Rbsml_bL25/Gln-tRNA_synth_N"/>
</dbReference>
<evidence type="ECO:0000313" key="10">
    <source>
        <dbReference type="Proteomes" id="UP001597262"/>
    </source>
</evidence>
<dbReference type="Gene3D" id="2.170.120.20">
    <property type="entry name" value="Ribosomal protein L25, beta domain"/>
    <property type="match status" value="1"/>
</dbReference>
<evidence type="ECO:0000256" key="2">
    <source>
        <dbReference type="ARBA" id="ARBA00022884"/>
    </source>
</evidence>
<evidence type="ECO:0000313" key="9">
    <source>
        <dbReference type="EMBL" id="MFD1177002.1"/>
    </source>
</evidence>
<keyword evidence="1 5" id="KW-0699">rRNA-binding</keyword>
<gene>
    <name evidence="5" type="primary">rplY</name>
    <name evidence="5" type="synonym">ctc</name>
    <name evidence="9" type="ORF">ACFQ3W_11915</name>
</gene>
<dbReference type="InterPro" id="IPR011035">
    <property type="entry name" value="Ribosomal_bL25/Gln-tRNA_synth"/>
</dbReference>
<comment type="similarity">
    <text evidence="5">Belongs to the bacterial ribosomal protein bL25 family. CTC subfamily.</text>
</comment>
<sequence length="213" mass="23090">MSTNHHSFHLDVTPRTEFTRSSLHQLRQSGRVPAVIYGGDSGNLAVHVDVRELVKVVRTGRSEFFDLKVEGGHSFPVLIKEIQQREGKIIHVDFQQVSKNKTIRVKMPVHYTGTAKGTKVGGVLQIQATELEVEGLPDVLPASIEIDISALDAGDKLLAADVKLPKGLIMHEQADELLASIVMTRMSDEDTELEAAGTEAAPAAEAKPANAAQ</sequence>
<dbReference type="InterPro" id="IPR020930">
    <property type="entry name" value="Ribosomal_uL5_bac-type"/>
</dbReference>
<dbReference type="Gene3D" id="2.40.240.10">
    <property type="entry name" value="Ribosomal Protein L25, Chain P"/>
    <property type="match status" value="1"/>
</dbReference>
<evidence type="ECO:0000256" key="5">
    <source>
        <dbReference type="HAMAP-Rule" id="MF_01334"/>
    </source>
</evidence>
<keyword evidence="4 5" id="KW-0687">Ribonucleoprotein</keyword>
<comment type="function">
    <text evidence="5">This is one of the proteins that binds to the 5S RNA in the ribosome where it forms part of the central protuberance.</text>
</comment>
<dbReference type="InterPro" id="IPR020057">
    <property type="entry name" value="Ribosomal_bL25_b-dom"/>
</dbReference>
<dbReference type="PANTHER" id="PTHR33284">
    <property type="entry name" value="RIBOSOMAL PROTEIN L25/GLN-TRNA SYNTHETASE, ANTI-CODON-BINDING DOMAIN-CONTAINING PROTEIN"/>
    <property type="match status" value="1"/>
</dbReference>
<evidence type="ECO:0000256" key="6">
    <source>
        <dbReference type="SAM" id="MobiDB-lite"/>
    </source>
</evidence>
<dbReference type="RefSeq" id="WP_379319451.1">
    <property type="nucleotide sequence ID" value="NZ_JBHTLM010000007.1"/>
</dbReference>
<feature type="domain" description="Large ribosomal subunit protein bL25 beta" evidence="8">
    <location>
        <begin position="103"/>
        <end position="184"/>
    </location>
</feature>
<dbReference type="InterPro" id="IPR029751">
    <property type="entry name" value="Ribosomal_L25_dom"/>
</dbReference>